<dbReference type="EMBL" id="JAAIUW010000013">
    <property type="protein sequence ID" value="KAF7803045.1"/>
    <property type="molecule type" value="Genomic_DNA"/>
</dbReference>
<evidence type="ECO:0000313" key="3">
    <source>
        <dbReference type="Proteomes" id="UP000634136"/>
    </source>
</evidence>
<organism evidence="2 3">
    <name type="scientific">Senna tora</name>
    <dbReference type="NCBI Taxonomy" id="362788"/>
    <lineage>
        <taxon>Eukaryota</taxon>
        <taxon>Viridiplantae</taxon>
        <taxon>Streptophyta</taxon>
        <taxon>Embryophyta</taxon>
        <taxon>Tracheophyta</taxon>
        <taxon>Spermatophyta</taxon>
        <taxon>Magnoliopsida</taxon>
        <taxon>eudicotyledons</taxon>
        <taxon>Gunneridae</taxon>
        <taxon>Pentapetalae</taxon>
        <taxon>rosids</taxon>
        <taxon>fabids</taxon>
        <taxon>Fabales</taxon>
        <taxon>Fabaceae</taxon>
        <taxon>Caesalpinioideae</taxon>
        <taxon>Cassia clade</taxon>
        <taxon>Senna</taxon>
    </lineage>
</organism>
<evidence type="ECO:0000313" key="2">
    <source>
        <dbReference type="EMBL" id="KAF7803045.1"/>
    </source>
</evidence>
<gene>
    <name evidence="2" type="ORF">G2W53_042156</name>
</gene>
<dbReference type="Proteomes" id="UP000634136">
    <property type="component" value="Unassembled WGS sequence"/>
</dbReference>
<name>A0A834VZP6_9FABA</name>
<evidence type="ECO:0000256" key="1">
    <source>
        <dbReference type="SAM" id="Phobius"/>
    </source>
</evidence>
<sequence>MVGNGKIATSFCMKHAAGMLLGILMFSSSSDKPL</sequence>
<keyword evidence="1" id="KW-1133">Transmembrane helix</keyword>
<proteinExistence type="predicted"/>
<accession>A0A834VZP6</accession>
<keyword evidence="1" id="KW-0812">Transmembrane</keyword>
<protein>
    <submittedName>
        <fullName evidence="2">Uncharacterized protein</fullName>
    </submittedName>
</protein>
<reference evidence="2" key="1">
    <citation type="submission" date="2020-09" db="EMBL/GenBank/DDBJ databases">
        <title>Genome-Enabled Discovery of Anthraquinone Biosynthesis in Senna tora.</title>
        <authorList>
            <person name="Kang S.-H."/>
            <person name="Pandey R.P."/>
            <person name="Lee C.-M."/>
            <person name="Sim J.-S."/>
            <person name="Jeong J.-T."/>
            <person name="Choi B.-S."/>
            <person name="Jung M."/>
            <person name="Ginzburg D."/>
            <person name="Zhao K."/>
            <person name="Won S.Y."/>
            <person name="Oh T.-J."/>
            <person name="Yu Y."/>
            <person name="Kim N.-H."/>
            <person name="Lee O.R."/>
            <person name="Lee T.-H."/>
            <person name="Bashyal P."/>
            <person name="Kim T.-S."/>
            <person name="Lee W.-H."/>
            <person name="Kawkins C."/>
            <person name="Kim C.-K."/>
            <person name="Kim J.S."/>
            <person name="Ahn B.O."/>
            <person name="Rhee S.Y."/>
            <person name="Sohng J.K."/>
        </authorList>
    </citation>
    <scope>NUCLEOTIDE SEQUENCE</scope>
    <source>
        <tissue evidence="2">Leaf</tissue>
    </source>
</reference>
<feature type="transmembrane region" description="Helical" evidence="1">
    <location>
        <begin position="7"/>
        <end position="26"/>
    </location>
</feature>
<keyword evidence="3" id="KW-1185">Reference proteome</keyword>
<comment type="caution">
    <text evidence="2">The sequence shown here is derived from an EMBL/GenBank/DDBJ whole genome shotgun (WGS) entry which is preliminary data.</text>
</comment>
<keyword evidence="1" id="KW-0472">Membrane</keyword>
<dbReference type="AlphaFoldDB" id="A0A834VZP6"/>